<dbReference type="PRINTS" id="PR00080">
    <property type="entry name" value="SDRFAMILY"/>
</dbReference>
<feature type="domain" description="Ketoreductase" evidence="3">
    <location>
        <begin position="7"/>
        <end position="185"/>
    </location>
</feature>
<dbReference type="InterPro" id="IPR020904">
    <property type="entry name" value="Sc_DH/Rdtase_CS"/>
</dbReference>
<dbReference type="Pfam" id="PF13561">
    <property type="entry name" value="adh_short_C2"/>
    <property type="match status" value="1"/>
</dbReference>
<gene>
    <name evidence="4" type="ORF">ACFQ16_23700</name>
</gene>
<keyword evidence="5" id="KW-1185">Reference proteome</keyword>
<dbReference type="InterPro" id="IPR057326">
    <property type="entry name" value="KR_dom"/>
</dbReference>
<comment type="similarity">
    <text evidence="1">Belongs to the short-chain dehydrogenases/reductases (SDR) family.</text>
</comment>
<evidence type="ECO:0000256" key="2">
    <source>
        <dbReference type="ARBA" id="ARBA00023002"/>
    </source>
</evidence>
<dbReference type="Proteomes" id="UP001597018">
    <property type="component" value="Unassembled WGS sequence"/>
</dbReference>
<dbReference type="PANTHER" id="PTHR43639">
    <property type="entry name" value="OXIDOREDUCTASE, SHORT-CHAIN DEHYDROGENASE/REDUCTASE FAMILY (AFU_ORTHOLOGUE AFUA_5G02870)"/>
    <property type="match status" value="1"/>
</dbReference>
<dbReference type="EC" id="1.1.1.47" evidence="4"/>
<dbReference type="NCBIfam" id="NF005559">
    <property type="entry name" value="PRK07231.1"/>
    <property type="match status" value="1"/>
</dbReference>
<protein>
    <submittedName>
        <fullName evidence="4">Glucose 1-dehydrogenase</fullName>
        <ecNumber evidence="4">1.1.1.47</ecNumber>
    </submittedName>
</protein>
<reference evidence="5" key="1">
    <citation type="journal article" date="2019" name="Int. J. Syst. Evol. Microbiol.">
        <title>The Global Catalogue of Microorganisms (GCM) 10K type strain sequencing project: providing services to taxonomists for standard genome sequencing and annotation.</title>
        <authorList>
            <consortium name="The Broad Institute Genomics Platform"/>
            <consortium name="The Broad Institute Genome Sequencing Center for Infectious Disease"/>
            <person name="Wu L."/>
            <person name="Ma J."/>
        </authorList>
    </citation>
    <scope>NUCLEOTIDE SEQUENCE [LARGE SCALE GENOMIC DNA]</scope>
    <source>
        <strain evidence="5">CCUG 56401</strain>
    </source>
</reference>
<dbReference type="GO" id="GO:0047936">
    <property type="term" value="F:glucose 1-dehydrogenase [NAD(P)+] activity"/>
    <property type="evidence" value="ECO:0007669"/>
    <property type="project" value="UniProtKB-EC"/>
</dbReference>
<proteinExistence type="inferred from homology"/>
<dbReference type="InterPro" id="IPR002347">
    <property type="entry name" value="SDR_fam"/>
</dbReference>
<dbReference type="PANTHER" id="PTHR43639:SF1">
    <property type="entry name" value="SHORT-CHAIN DEHYDROGENASE_REDUCTASE FAMILY PROTEIN"/>
    <property type="match status" value="1"/>
</dbReference>
<evidence type="ECO:0000256" key="1">
    <source>
        <dbReference type="ARBA" id="ARBA00006484"/>
    </source>
</evidence>
<dbReference type="PROSITE" id="PS00061">
    <property type="entry name" value="ADH_SHORT"/>
    <property type="match status" value="1"/>
</dbReference>
<evidence type="ECO:0000313" key="5">
    <source>
        <dbReference type="Proteomes" id="UP001597018"/>
    </source>
</evidence>
<dbReference type="EMBL" id="JBHTIW010000024">
    <property type="protein sequence ID" value="MFD0922762.1"/>
    <property type="molecule type" value="Genomic_DNA"/>
</dbReference>
<dbReference type="SMART" id="SM00822">
    <property type="entry name" value="PKS_KR"/>
    <property type="match status" value="1"/>
</dbReference>
<dbReference type="SUPFAM" id="SSF51735">
    <property type="entry name" value="NAD(P)-binding Rossmann-fold domains"/>
    <property type="match status" value="1"/>
</dbReference>
<sequence>MGALDERVAVVTGGSRGIGRAIVRRLAADGASVLFSYHQRADLAAELVADLRAAGGRADAVRADLSDLDDVRGLFDEAERSFGGVDVLVANAGAGADVPVVDTTEEFYDRLMAVNAKSAFFAIQQAARRMRDSGSVVTVSSVATALPAPGGAVYAATKAAVEQFTRVAACELAERGIRVNAVSPGPTDTDLLRRGNPPEELRAAVAMTPLARLGRPADIAGVVAFLAGPDAAWITGQNIRATGGMA</sequence>
<dbReference type="InterPro" id="IPR036291">
    <property type="entry name" value="NAD(P)-bd_dom_sf"/>
</dbReference>
<evidence type="ECO:0000259" key="3">
    <source>
        <dbReference type="SMART" id="SM00822"/>
    </source>
</evidence>
<evidence type="ECO:0000313" key="4">
    <source>
        <dbReference type="EMBL" id="MFD0922762.1"/>
    </source>
</evidence>
<dbReference type="RefSeq" id="WP_263247555.1">
    <property type="nucleotide sequence ID" value="NZ_BAABLT010000038.1"/>
</dbReference>
<name>A0ABW3FXY9_9PSEU</name>
<keyword evidence="2 4" id="KW-0560">Oxidoreductase</keyword>
<dbReference type="Gene3D" id="3.40.50.720">
    <property type="entry name" value="NAD(P)-binding Rossmann-like Domain"/>
    <property type="match status" value="1"/>
</dbReference>
<comment type="caution">
    <text evidence="4">The sequence shown here is derived from an EMBL/GenBank/DDBJ whole genome shotgun (WGS) entry which is preliminary data.</text>
</comment>
<accession>A0ABW3FXY9</accession>
<organism evidence="4 5">
    <name type="scientific">Saccharopolyspora rosea</name>
    <dbReference type="NCBI Taxonomy" id="524884"/>
    <lineage>
        <taxon>Bacteria</taxon>
        <taxon>Bacillati</taxon>
        <taxon>Actinomycetota</taxon>
        <taxon>Actinomycetes</taxon>
        <taxon>Pseudonocardiales</taxon>
        <taxon>Pseudonocardiaceae</taxon>
        <taxon>Saccharopolyspora</taxon>
    </lineage>
</organism>
<dbReference type="PRINTS" id="PR00081">
    <property type="entry name" value="GDHRDH"/>
</dbReference>